<evidence type="ECO:0000313" key="3">
    <source>
        <dbReference type="WBParaSite" id="SMUV_0000061201-mRNA-1"/>
    </source>
</evidence>
<accession>A0A0N5A944</accession>
<comment type="similarity">
    <text evidence="1">Belongs to the eukaryotic ATPase epsilon family.</text>
</comment>
<keyword evidence="2" id="KW-1185">Reference proteome</keyword>
<evidence type="ECO:0000313" key="2">
    <source>
        <dbReference type="Proteomes" id="UP000046393"/>
    </source>
</evidence>
<dbReference type="WBParaSite" id="SMUV_0000061201-mRNA-1">
    <property type="protein sequence ID" value="SMUV_0000061201-mRNA-1"/>
    <property type="gene ID" value="SMUV_0000061201"/>
</dbReference>
<dbReference type="GO" id="GO:0045259">
    <property type="term" value="C:proton-transporting ATP synthase complex"/>
    <property type="evidence" value="ECO:0007669"/>
    <property type="project" value="InterPro"/>
</dbReference>
<dbReference type="InterPro" id="IPR006721">
    <property type="entry name" value="ATP_synth_F1_esu_mt"/>
</dbReference>
<dbReference type="InterPro" id="IPR036742">
    <property type="entry name" value="ATP_synth_F1_esu_sf_mt"/>
</dbReference>
<dbReference type="STRING" id="451379.A0A0N5A944"/>
<dbReference type="AlphaFoldDB" id="A0A0N5A944"/>
<dbReference type="Gene3D" id="1.10.1620.20">
    <property type="entry name" value="ATP synthase, F1 complex, epsilon subunit superfamily, mitochondrial"/>
    <property type="match status" value="1"/>
</dbReference>
<dbReference type="GO" id="GO:0005743">
    <property type="term" value="C:mitochondrial inner membrane"/>
    <property type="evidence" value="ECO:0007669"/>
    <property type="project" value="InterPro"/>
</dbReference>
<dbReference type="Pfam" id="PF04627">
    <property type="entry name" value="ATP-synt_Eps"/>
    <property type="match status" value="1"/>
</dbReference>
<organism evidence="2 3">
    <name type="scientific">Syphacia muris</name>
    <dbReference type="NCBI Taxonomy" id="451379"/>
    <lineage>
        <taxon>Eukaryota</taxon>
        <taxon>Metazoa</taxon>
        <taxon>Ecdysozoa</taxon>
        <taxon>Nematoda</taxon>
        <taxon>Chromadorea</taxon>
        <taxon>Rhabditida</taxon>
        <taxon>Spirurina</taxon>
        <taxon>Oxyuridomorpha</taxon>
        <taxon>Oxyuroidea</taxon>
        <taxon>Oxyuridae</taxon>
        <taxon>Syphacia</taxon>
    </lineage>
</organism>
<protein>
    <submittedName>
        <fullName evidence="3">ATP synthase subunit epsilon, mitochondrial</fullName>
    </submittedName>
</protein>
<name>A0A0N5A944_9BILA</name>
<dbReference type="Proteomes" id="UP000046393">
    <property type="component" value="Unplaced"/>
</dbReference>
<evidence type="ECO:0000256" key="1">
    <source>
        <dbReference type="ARBA" id="ARBA00009502"/>
    </source>
</evidence>
<proteinExistence type="inferred from homology"/>
<dbReference type="GO" id="GO:0046933">
    <property type="term" value="F:proton-transporting ATP synthase activity, rotational mechanism"/>
    <property type="evidence" value="ECO:0007669"/>
    <property type="project" value="InterPro"/>
</dbReference>
<reference evidence="3" key="1">
    <citation type="submission" date="2017-02" db="UniProtKB">
        <authorList>
            <consortium name="WormBaseParasite"/>
        </authorList>
    </citation>
    <scope>IDENTIFICATION</scope>
</reference>
<dbReference type="SUPFAM" id="SSF48690">
    <property type="entry name" value="Epsilon subunit of mitochondrial F1F0-ATP synthase"/>
    <property type="match status" value="1"/>
</dbReference>
<sequence>MWRIAGLTYVHFSRIATMVTRMCSKTAKSQNVAKASTTLKFIPWENGKPVKEDRE</sequence>